<evidence type="ECO:0000256" key="2">
    <source>
        <dbReference type="ARBA" id="ARBA00022722"/>
    </source>
</evidence>
<dbReference type="KEGG" id="slp:Slip_0431"/>
<proteinExistence type="inferred from homology"/>
<dbReference type="InterPro" id="IPR025824">
    <property type="entry name" value="OB-fold_nuc-bd_dom"/>
</dbReference>
<dbReference type="eggNOG" id="COG1570">
    <property type="taxonomic scope" value="Bacteria"/>
</dbReference>
<dbReference type="HAMAP" id="MF_00378">
    <property type="entry name" value="Exonuc_7_L"/>
    <property type="match status" value="1"/>
</dbReference>
<gene>
    <name evidence="5" type="primary">xseA</name>
    <name evidence="9" type="ordered locus">Slip_0431</name>
</gene>
<comment type="function">
    <text evidence="5">Bidirectionally degrades single-stranded DNA into large acid-insoluble oligonucleotides, which are then degraded further into small acid-soluble oligonucleotides.</text>
</comment>
<organism evidence="9 10">
    <name type="scientific">Syntrophothermus lipocalidus (strain DSM 12680 / TGB-C1)</name>
    <dbReference type="NCBI Taxonomy" id="643648"/>
    <lineage>
        <taxon>Bacteria</taxon>
        <taxon>Bacillati</taxon>
        <taxon>Bacillota</taxon>
        <taxon>Clostridia</taxon>
        <taxon>Eubacteriales</taxon>
        <taxon>Syntrophomonadaceae</taxon>
        <taxon>Syntrophothermus</taxon>
    </lineage>
</organism>
<dbReference type="OrthoDB" id="9802795at2"/>
<dbReference type="HOGENOM" id="CLU_023625_3_1_9"/>
<name>D7CKI0_SYNLT</name>
<keyword evidence="4 5" id="KW-0269">Exonuclease</keyword>
<protein>
    <recommendedName>
        <fullName evidence="5">Exodeoxyribonuclease 7 large subunit</fullName>
        <ecNumber evidence="5">3.1.11.6</ecNumber>
    </recommendedName>
    <alternativeName>
        <fullName evidence="5">Exodeoxyribonuclease VII large subunit</fullName>
        <shortName evidence="5">Exonuclease VII large subunit</shortName>
    </alternativeName>
</protein>
<feature type="domain" description="OB-fold nucleic acid binding" evidence="8">
    <location>
        <begin position="7"/>
        <end position="103"/>
    </location>
</feature>
<dbReference type="Proteomes" id="UP000000378">
    <property type="component" value="Chromosome"/>
</dbReference>
<sequence length="410" mass="46030">MDRERILTVSELTMYIKSLLENDMVLASIWVKGEISDFKYYQKSGHSYFSLKDEGAVISCVMFRSRARSLRFVPENGMKVIALGYVSVFERSGRYQLYVEDLEPDGIGALYLQLLQLRQRLEKEGLFSPDKKKPLPKFANRVGVVTSADGAAFRDILKVIRQRHPGAVVVLAHSSVQGESAPQEIARAIRALNEYGEIDVIIVGRGGGSFEDLWAFNTEEVVRAVSASSVPVISAVGHEVDYSLCDLVADVRAATPTQAAQLAVPDIEALRQDLALLQRRMRRAMERNIESKWQTVDYFRARRIWAGPDGLLQHQRLRVGELRERLLKAAKSDIDLRRHGLESISGRLDALSPLRVLERGYAVVRKPEAGEVVKGVEKVRIGELLEIILSEGRMTVEVKTKEQGEGWKKS</sequence>
<feature type="domain" description="Exonuclease VII large subunit C-terminal" evidence="7">
    <location>
        <begin position="126"/>
        <end position="348"/>
    </location>
</feature>
<evidence type="ECO:0000256" key="1">
    <source>
        <dbReference type="ARBA" id="ARBA00022490"/>
    </source>
</evidence>
<dbReference type="CDD" id="cd04489">
    <property type="entry name" value="ExoVII_LU_OBF"/>
    <property type="match status" value="1"/>
</dbReference>
<comment type="similarity">
    <text evidence="5 6">Belongs to the XseA family.</text>
</comment>
<dbReference type="STRING" id="643648.Slip_0431"/>
<keyword evidence="2 5" id="KW-0540">Nuclease</keyword>
<dbReference type="InterPro" id="IPR020579">
    <property type="entry name" value="Exonuc_VII_lsu_C"/>
</dbReference>
<reference evidence="10" key="1">
    <citation type="journal article" date="2010" name="Stand. Genomic Sci.">
        <title>Complete genome sequence of Syntrophothermus lipocalidus type strain (TGB-C1T).</title>
        <authorList>
            <consortium name="US DOE Joint Genome Institute (JGI-PGF)"/>
            <person name="Djao O."/>
            <person name="Zhang X."/>
            <person name="Lucas S."/>
            <person name="Lapidus A."/>
            <person name="Glavina Del Rio T."/>
            <person name="Nolan M."/>
            <person name="Tice H."/>
            <person name="Cheng J."/>
            <person name="Han C."/>
            <person name="Tapia R."/>
            <person name="Goodwin L."/>
            <person name="Pitluck S."/>
            <person name="Liolios K."/>
            <person name="Ivanova N."/>
            <person name="Mavromatis K."/>
            <person name="Mikhailova N."/>
            <person name="Ovchinnikova G."/>
            <person name="Pati A."/>
            <person name="Brambilla E."/>
            <person name="Chen A."/>
            <person name="Palaniappan K."/>
            <person name="Land M."/>
            <person name="Hauser L."/>
            <person name="Chang Y."/>
            <person name="Jeffries C."/>
            <person name="Rohde M."/>
            <person name="Sikorski J."/>
            <person name="Spring S."/>
            <person name="Goker M."/>
            <person name="Detter J."/>
            <person name="Woyke T."/>
            <person name="Bristow J."/>
            <person name="Eisen J."/>
            <person name="Markowitz V."/>
            <person name="Hugenholtz P."/>
            <person name="Kyrpides N."/>
            <person name="Klenk H."/>
        </authorList>
    </citation>
    <scope>NUCLEOTIDE SEQUENCE [LARGE SCALE GENOMIC DNA]</scope>
    <source>
        <strain evidence="10">DSM 12680 / TGB-C1</strain>
    </source>
</reference>
<dbReference type="EMBL" id="CP002048">
    <property type="protein sequence ID" value="ADI01215.1"/>
    <property type="molecule type" value="Genomic_DNA"/>
</dbReference>
<comment type="catalytic activity">
    <reaction evidence="5 6">
        <text>Exonucleolytic cleavage in either 5'- to 3'- or 3'- to 5'-direction to yield nucleoside 5'-phosphates.</text>
        <dbReference type="EC" id="3.1.11.6"/>
    </reaction>
</comment>
<dbReference type="Pfam" id="PF02601">
    <property type="entry name" value="Exonuc_VII_L"/>
    <property type="match status" value="1"/>
</dbReference>
<keyword evidence="1 5" id="KW-0963">Cytoplasm</keyword>
<dbReference type="PANTHER" id="PTHR30008:SF0">
    <property type="entry name" value="EXODEOXYRIBONUCLEASE 7 LARGE SUBUNIT"/>
    <property type="match status" value="1"/>
</dbReference>
<dbReference type="RefSeq" id="WP_013174617.1">
    <property type="nucleotide sequence ID" value="NC_014220.1"/>
</dbReference>
<dbReference type="GO" id="GO:0005737">
    <property type="term" value="C:cytoplasm"/>
    <property type="evidence" value="ECO:0007669"/>
    <property type="project" value="UniProtKB-SubCell"/>
</dbReference>
<dbReference type="Pfam" id="PF13742">
    <property type="entry name" value="tRNA_anti_2"/>
    <property type="match status" value="1"/>
</dbReference>
<dbReference type="GO" id="GO:0009318">
    <property type="term" value="C:exodeoxyribonuclease VII complex"/>
    <property type="evidence" value="ECO:0007669"/>
    <property type="project" value="UniProtKB-UniRule"/>
</dbReference>
<keyword evidence="3 5" id="KW-0378">Hydrolase</keyword>
<dbReference type="GO" id="GO:0003676">
    <property type="term" value="F:nucleic acid binding"/>
    <property type="evidence" value="ECO:0007669"/>
    <property type="project" value="InterPro"/>
</dbReference>
<evidence type="ECO:0000256" key="4">
    <source>
        <dbReference type="ARBA" id="ARBA00022839"/>
    </source>
</evidence>
<evidence type="ECO:0000313" key="10">
    <source>
        <dbReference type="Proteomes" id="UP000000378"/>
    </source>
</evidence>
<dbReference type="NCBIfam" id="TIGR00237">
    <property type="entry name" value="xseA"/>
    <property type="match status" value="1"/>
</dbReference>
<evidence type="ECO:0000259" key="8">
    <source>
        <dbReference type="Pfam" id="PF13742"/>
    </source>
</evidence>
<evidence type="ECO:0000256" key="6">
    <source>
        <dbReference type="RuleBase" id="RU004355"/>
    </source>
</evidence>
<evidence type="ECO:0000259" key="7">
    <source>
        <dbReference type="Pfam" id="PF02601"/>
    </source>
</evidence>
<accession>D7CKI0</accession>
<keyword evidence="10" id="KW-1185">Reference proteome</keyword>
<reference evidence="9 10" key="2">
    <citation type="journal article" date="2010" name="Stand. Genomic Sci.">
        <title>Complete genome sequence of Syntrophothermus lipocalidus type strain (TGB-C1).</title>
        <authorList>
            <person name="Djao O.D."/>
            <person name="Zhang X."/>
            <person name="Lucas S."/>
            <person name="Lapidus A."/>
            <person name="Del Rio T.G."/>
            <person name="Nolan M."/>
            <person name="Tice H."/>
            <person name="Cheng J.F."/>
            <person name="Han C."/>
            <person name="Tapia R."/>
            <person name="Goodwin L."/>
            <person name="Pitluck S."/>
            <person name="Liolios K."/>
            <person name="Ivanova N."/>
            <person name="Mavromatis K."/>
            <person name="Mikhailova N."/>
            <person name="Ovchinnikova G."/>
            <person name="Pati A."/>
            <person name="Brambilla E."/>
            <person name="Chen A."/>
            <person name="Palaniappan K."/>
            <person name="Land M."/>
            <person name="Hauser L."/>
            <person name="Chang Y.J."/>
            <person name="Jeffries C.D."/>
            <person name="Rohde M."/>
            <person name="Sikorski J."/>
            <person name="Spring S."/>
            <person name="Goker M."/>
            <person name="Detter J.C."/>
            <person name="Woyke T."/>
            <person name="Bristow J."/>
            <person name="Eisen J.A."/>
            <person name="Markowitz V."/>
            <person name="Hugenholtz P."/>
            <person name="Kyrpides N.C."/>
            <person name="Klenk H.P."/>
        </authorList>
    </citation>
    <scope>NUCLEOTIDE SEQUENCE [LARGE SCALE GENOMIC DNA]</scope>
    <source>
        <strain evidence="10">DSM 12680 / TGB-C1</strain>
    </source>
</reference>
<evidence type="ECO:0000256" key="3">
    <source>
        <dbReference type="ARBA" id="ARBA00022801"/>
    </source>
</evidence>
<comment type="subunit">
    <text evidence="5">Heterooligomer composed of large and small subunits.</text>
</comment>
<dbReference type="PANTHER" id="PTHR30008">
    <property type="entry name" value="EXODEOXYRIBONUCLEASE 7 LARGE SUBUNIT"/>
    <property type="match status" value="1"/>
</dbReference>
<dbReference type="InterPro" id="IPR003753">
    <property type="entry name" value="Exonuc_VII_L"/>
</dbReference>
<evidence type="ECO:0000313" key="9">
    <source>
        <dbReference type="EMBL" id="ADI01215.1"/>
    </source>
</evidence>
<dbReference type="EC" id="3.1.11.6" evidence="5"/>
<dbReference type="AlphaFoldDB" id="D7CKI0"/>
<dbReference type="GO" id="GO:0006308">
    <property type="term" value="P:DNA catabolic process"/>
    <property type="evidence" value="ECO:0007669"/>
    <property type="project" value="UniProtKB-UniRule"/>
</dbReference>
<comment type="subcellular location">
    <subcellularLocation>
        <location evidence="5 6">Cytoplasm</location>
    </subcellularLocation>
</comment>
<evidence type="ECO:0000256" key="5">
    <source>
        <dbReference type="HAMAP-Rule" id="MF_00378"/>
    </source>
</evidence>
<dbReference type="GO" id="GO:0008855">
    <property type="term" value="F:exodeoxyribonuclease VII activity"/>
    <property type="evidence" value="ECO:0007669"/>
    <property type="project" value="UniProtKB-UniRule"/>
</dbReference>